<comment type="caution">
    <text evidence="1">The sequence shown here is derived from an EMBL/GenBank/DDBJ whole genome shotgun (WGS) entry which is preliminary data.</text>
</comment>
<dbReference type="EMBL" id="CM046507">
    <property type="protein sequence ID" value="KAI8668709.1"/>
    <property type="molecule type" value="Genomic_DNA"/>
</dbReference>
<dbReference type="Proteomes" id="UP001065298">
    <property type="component" value="Chromosome 5"/>
</dbReference>
<protein>
    <submittedName>
        <fullName evidence="1">Uncharacterized protein</fullName>
    </submittedName>
</protein>
<name>A0ACC0QUQ6_9HYPO</name>
<sequence length="86" mass="9857">MSKSAVNTGNTRPAACCCWYCTKRTPDHQRDTTEKTSISGRRVDPAKLENLLNKLFADQYAVSMRDNSYTIWASRKLDESETQQCY</sequence>
<proteinExistence type="predicted"/>
<evidence type="ECO:0000313" key="1">
    <source>
        <dbReference type="EMBL" id="KAI8668709.1"/>
    </source>
</evidence>
<keyword evidence="2" id="KW-1185">Reference proteome</keyword>
<gene>
    <name evidence="1" type="ORF">NCS57_00683100</name>
</gene>
<organism evidence="1 2">
    <name type="scientific">Fusarium keratoplasticum</name>
    <dbReference type="NCBI Taxonomy" id="1328300"/>
    <lineage>
        <taxon>Eukaryota</taxon>
        <taxon>Fungi</taxon>
        <taxon>Dikarya</taxon>
        <taxon>Ascomycota</taxon>
        <taxon>Pezizomycotina</taxon>
        <taxon>Sordariomycetes</taxon>
        <taxon>Hypocreomycetidae</taxon>
        <taxon>Hypocreales</taxon>
        <taxon>Nectriaceae</taxon>
        <taxon>Fusarium</taxon>
        <taxon>Fusarium solani species complex</taxon>
    </lineage>
</organism>
<accession>A0ACC0QUQ6</accession>
<evidence type="ECO:0000313" key="2">
    <source>
        <dbReference type="Proteomes" id="UP001065298"/>
    </source>
</evidence>
<reference evidence="1" key="1">
    <citation type="submission" date="2022-06" db="EMBL/GenBank/DDBJ databases">
        <title>Fusarium solani species complex genomes reveal bases of compartmentalisation and animal pathogenesis.</title>
        <authorList>
            <person name="Tsai I.J."/>
        </authorList>
    </citation>
    <scope>NUCLEOTIDE SEQUENCE</scope>
    <source>
        <strain evidence="1">Fu6.1</strain>
    </source>
</reference>